<keyword evidence="1" id="KW-0812">Transmembrane</keyword>
<dbReference type="Gene3D" id="3.30.420.10">
    <property type="entry name" value="Ribonuclease H-like superfamily/Ribonuclease H"/>
    <property type="match status" value="1"/>
</dbReference>
<keyword evidence="3" id="KW-1185">Reference proteome</keyword>
<organism evidence="2 3">
    <name type="scientific">Caenorhabditis japonica</name>
    <dbReference type="NCBI Taxonomy" id="281687"/>
    <lineage>
        <taxon>Eukaryota</taxon>
        <taxon>Metazoa</taxon>
        <taxon>Ecdysozoa</taxon>
        <taxon>Nematoda</taxon>
        <taxon>Chromadorea</taxon>
        <taxon>Rhabditida</taxon>
        <taxon>Rhabditina</taxon>
        <taxon>Rhabditomorpha</taxon>
        <taxon>Rhabditoidea</taxon>
        <taxon>Rhabditidae</taxon>
        <taxon>Peloderinae</taxon>
        <taxon>Caenorhabditis</taxon>
    </lineage>
</organism>
<protein>
    <recommendedName>
        <fullName evidence="4">Tc1-like transposase DDE domain-containing protein</fullName>
    </recommendedName>
</protein>
<accession>A0A8R1E6K9</accession>
<evidence type="ECO:0000313" key="2">
    <source>
        <dbReference type="EnsemblMetazoa" id="CJA25668.1"/>
    </source>
</evidence>
<evidence type="ECO:0000256" key="1">
    <source>
        <dbReference type="SAM" id="Phobius"/>
    </source>
</evidence>
<reference evidence="2" key="2">
    <citation type="submission" date="2022-06" db="UniProtKB">
        <authorList>
            <consortium name="EnsemblMetazoa"/>
        </authorList>
    </citation>
    <scope>IDENTIFICATION</scope>
    <source>
        <strain evidence="2">DF5081</strain>
    </source>
</reference>
<sequence>MDGPGGYKSYWHDLRKNPAVFSKRDFDGNLMVLGAFYSAGYLELAFTTCQIHLLPFRRRFNHRQFTFQQDNTAIHVSRSTLDWFQPKKLMFCHGQPVLLI</sequence>
<keyword evidence="1" id="KW-1133">Transmembrane helix</keyword>
<feature type="transmembrane region" description="Helical" evidence="1">
    <location>
        <begin position="30"/>
        <end position="54"/>
    </location>
</feature>
<dbReference type="EnsemblMetazoa" id="CJA25668.1">
    <property type="protein sequence ID" value="CJA25668.1"/>
    <property type="gene ID" value="WBGene00181240"/>
</dbReference>
<name>A0A8R1E6K9_CAEJA</name>
<dbReference type="GO" id="GO:0003676">
    <property type="term" value="F:nucleic acid binding"/>
    <property type="evidence" value="ECO:0007669"/>
    <property type="project" value="InterPro"/>
</dbReference>
<evidence type="ECO:0000313" key="3">
    <source>
        <dbReference type="Proteomes" id="UP000005237"/>
    </source>
</evidence>
<reference evidence="3" key="1">
    <citation type="submission" date="2010-08" db="EMBL/GenBank/DDBJ databases">
        <authorList>
            <consortium name="Caenorhabditis japonica Sequencing Consortium"/>
            <person name="Wilson R.K."/>
        </authorList>
    </citation>
    <scope>NUCLEOTIDE SEQUENCE [LARGE SCALE GENOMIC DNA]</scope>
    <source>
        <strain evidence="3">DF5081</strain>
    </source>
</reference>
<dbReference type="AlphaFoldDB" id="A0A8R1E6K9"/>
<dbReference type="Proteomes" id="UP000005237">
    <property type="component" value="Unassembled WGS sequence"/>
</dbReference>
<evidence type="ECO:0008006" key="4">
    <source>
        <dbReference type="Google" id="ProtNLM"/>
    </source>
</evidence>
<proteinExistence type="predicted"/>
<dbReference type="InterPro" id="IPR036397">
    <property type="entry name" value="RNaseH_sf"/>
</dbReference>
<keyword evidence="1" id="KW-0472">Membrane</keyword>